<keyword evidence="3" id="KW-1185">Reference proteome</keyword>
<reference evidence="2 3" key="1">
    <citation type="submission" date="2021-01" db="EMBL/GenBank/DDBJ databases">
        <title>Genome public.</title>
        <authorList>
            <person name="Liu C."/>
            <person name="Sun Q."/>
        </authorList>
    </citation>
    <scope>NUCLEOTIDE SEQUENCE [LARGE SCALE GENOMIC DNA]</scope>
    <source>
        <strain evidence="2 3">YIM B02515</strain>
    </source>
</reference>
<dbReference type="Proteomes" id="UP000632377">
    <property type="component" value="Unassembled WGS sequence"/>
</dbReference>
<protein>
    <submittedName>
        <fullName evidence="2">Dabb family protein</fullName>
    </submittedName>
</protein>
<organism evidence="2 3">
    <name type="scientific">Clostridium rhizosphaerae</name>
    <dbReference type="NCBI Taxonomy" id="2803861"/>
    <lineage>
        <taxon>Bacteria</taxon>
        <taxon>Bacillati</taxon>
        <taxon>Bacillota</taxon>
        <taxon>Clostridia</taxon>
        <taxon>Eubacteriales</taxon>
        <taxon>Clostridiaceae</taxon>
        <taxon>Clostridium</taxon>
    </lineage>
</organism>
<evidence type="ECO:0000313" key="3">
    <source>
        <dbReference type="Proteomes" id="UP000632377"/>
    </source>
</evidence>
<evidence type="ECO:0000259" key="1">
    <source>
        <dbReference type="PROSITE" id="PS51502"/>
    </source>
</evidence>
<dbReference type="PANTHER" id="PTHR37832:SF1">
    <property type="entry name" value="STRESS-RESPONSE A_B BARREL DOMAIN-CONTAINING PROTEIN"/>
    <property type="match status" value="1"/>
</dbReference>
<dbReference type="Gene3D" id="3.30.70.100">
    <property type="match status" value="1"/>
</dbReference>
<comment type="caution">
    <text evidence="2">The sequence shown here is derived from an EMBL/GenBank/DDBJ whole genome shotgun (WGS) entry which is preliminary data.</text>
</comment>
<dbReference type="Pfam" id="PF07876">
    <property type="entry name" value="Dabb"/>
    <property type="match status" value="1"/>
</dbReference>
<dbReference type="SUPFAM" id="SSF54909">
    <property type="entry name" value="Dimeric alpha+beta barrel"/>
    <property type="match status" value="1"/>
</dbReference>
<dbReference type="EMBL" id="JAESWC010000004">
    <property type="protein sequence ID" value="MBL4936286.1"/>
    <property type="molecule type" value="Genomic_DNA"/>
</dbReference>
<feature type="domain" description="Stress-response A/B barrel" evidence="1">
    <location>
        <begin position="2"/>
        <end position="94"/>
    </location>
</feature>
<proteinExistence type="predicted"/>
<evidence type="ECO:0000313" key="2">
    <source>
        <dbReference type="EMBL" id="MBL4936286.1"/>
    </source>
</evidence>
<dbReference type="RefSeq" id="WP_202748996.1">
    <property type="nucleotide sequence ID" value="NZ_JAESWC010000004.1"/>
</dbReference>
<accession>A0ABS1TAA0</accession>
<gene>
    <name evidence="2" type="ORF">JK636_10995</name>
</gene>
<name>A0ABS1TAA0_9CLOT</name>
<dbReference type="InterPro" id="IPR013097">
    <property type="entry name" value="Dabb"/>
</dbReference>
<dbReference type="PANTHER" id="PTHR37832">
    <property type="entry name" value="BLL2683 PROTEIN"/>
    <property type="match status" value="1"/>
</dbReference>
<dbReference type="InterPro" id="IPR011008">
    <property type="entry name" value="Dimeric_a/b-barrel"/>
</dbReference>
<dbReference type="PROSITE" id="PS51502">
    <property type="entry name" value="S_R_A_B_BARREL"/>
    <property type="match status" value="1"/>
</dbReference>
<sequence>MFTHIVFFKLADPTPVNVEKAKNLLLNMEGQIPQLKYLEVGADLLHTERSYDIALITKFECKNDMDAYQVHPFHVNEVLAKLKPMLKGSAAVDYEI</sequence>
<dbReference type="SMART" id="SM00886">
    <property type="entry name" value="Dabb"/>
    <property type="match status" value="1"/>
</dbReference>